<keyword evidence="8" id="KW-0464">Manganese</keyword>
<comment type="subunit">
    <text evidence="8">Homodimer, forms a heterotetramer with a Cas2 homodimer.</text>
</comment>
<dbReference type="Pfam" id="PF01867">
    <property type="entry name" value="Cas_Cas1"/>
    <property type="match status" value="2"/>
</dbReference>
<feature type="binding site" evidence="8">
    <location>
        <position position="143"/>
    </location>
    <ligand>
        <name>Mn(2+)</name>
        <dbReference type="ChEBI" id="CHEBI:29035"/>
    </ligand>
</feature>
<dbReference type="GO" id="GO:0051607">
    <property type="term" value="P:defense response to virus"/>
    <property type="evidence" value="ECO:0007669"/>
    <property type="project" value="UniProtKB-UniRule"/>
</dbReference>
<dbReference type="InterPro" id="IPR042206">
    <property type="entry name" value="CRISPR-assoc_Cas1_C"/>
</dbReference>
<dbReference type="RefSeq" id="WP_188757306.1">
    <property type="nucleotide sequence ID" value="NZ_BMJY01000027.1"/>
</dbReference>
<evidence type="ECO:0000256" key="4">
    <source>
        <dbReference type="ARBA" id="ARBA00022801"/>
    </source>
</evidence>
<comment type="cofactor">
    <cofactor evidence="8">
        <name>Mg(2+)</name>
        <dbReference type="ChEBI" id="CHEBI:18420"/>
    </cofactor>
    <cofactor evidence="8">
        <name>Mn(2+)</name>
        <dbReference type="ChEBI" id="CHEBI:29035"/>
    </cofactor>
</comment>
<accession>A0A917MNK0</accession>
<keyword evidence="3 8" id="KW-0255">Endonuclease</keyword>
<comment type="similarity">
    <text evidence="8">Belongs to the CRISPR-associated endonuclease Cas1 family.</text>
</comment>
<keyword evidence="4 8" id="KW-0378">Hydrolase</keyword>
<evidence type="ECO:0000313" key="10">
    <source>
        <dbReference type="Proteomes" id="UP000657592"/>
    </source>
</evidence>
<reference evidence="9" key="1">
    <citation type="journal article" date="2014" name="Int. J. Syst. Evol. Microbiol.">
        <title>Complete genome sequence of Corynebacterium casei LMG S-19264T (=DSM 44701T), isolated from a smear-ripened cheese.</title>
        <authorList>
            <consortium name="US DOE Joint Genome Institute (JGI-PGF)"/>
            <person name="Walter F."/>
            <person name="Albersmeier A."/>
            <person name="Kalinowski J."/>
            <person name="Ruckert C."/>
        </authorList>
    </citation>
    <scope>NUCLEOTIDE SEQUENCE</scope>
    <source>
        <strain evidence="9">CGMCC 1.15794</strain>
    </source>
</reference>
<evidence type="ECO:0000256" key="7">
    <source>
        <dbReference type="ARBA" id="ARBA00023125"/>
    </source>
</evidence>
<gene>
    <name evidence="8 9" type="primary">cas1</name>
    <name evidence="9" type="ORF">GCM10010921_31010</name>
</gene>
<dbReference type="CDD" id="cd09719">
    <property type="entry name" value="Cas1_I-E"/>
    <property type="match status" value="1"/>
</dbReference>
<comment type="function">
    <text evidence="8">CRISPR (clustered regularly interspaced short palindromic repeat), is an adaptive immune system that provides protection against mobile genetic elements (viruses, transposable elements and conjugative plasmids). CRISPR clusters contain spacers, sequences complementary to antecedent mobile elements, and target invading nucleic acids. CRISPR clusters are transcribed and processed into CRISPR RNA (crRNA). Acts as a dsDNA endonuclease. Involved in the integration of spacer DNA into the CRISPR cassette.</text>
</comment>
<dbReference type="Gene3D" id="3.100.10.20">
    <property type="entry name" value="CRISPR-associated endonuclease Cas1, N-terminal domain"/>
    <property type="match status" value="1"/>
</dbReference>
<dbReference type="GO" id="GO:0043571">
    <property type="term" value="P:maintenance of CRISPR repeat elements"/>
    <property type="evidence" value="ECO:0007669"/>
    <property type="project" value="UniProtKB-UniRule"/>
</dbReference>
<dbReference type="PANTHER" id="PTHR34353">
    <property type="entry name" value="CRISPR-ASSOCIATED ENDONUCLEASE CAS1 1"/>
    <property type="match status" value="1"/>
</dbReference>
<dbReference type="NCBIfam" id="TIGR00287">
    <property type="entry name" value="cas1"/>
    <property type="match status" value="1"/>
</dbReference>
<name>A0A917MNK0_9MICO</name>
<dbReference type="InterPro" id="IPR002729">
    <property type="entry name" value="CRISPR-assoc_Cas1"/>
</dbReference>
<evidence type="ECO:0000256" key="2">
    <source>
        <dbReference type="ARBA" id="ARBA00022723"/>
    </source>
</evidence>
<keyword evidence="7 8" id="KW-0238">DNA-binding</keyword>
<dbReference type="InterPro" id="IPR042211">
    <property type="entry name" value="CRISPR-assoc_Cas1_N"/>
</dbReference>
<dbReference type="PANTHER" id="PTHR34353:SF3">
    <property type="entry name" value="CRISPR-ASSOCIATED ENDONUCLEASE CAS1"/>
    <property type="match status" value="1"/>
</dbReference>
<evidence type="ECO:0000256" key="3">
    <source>
        <dbReference type="ARBA" id="ARBA00022759"/>
    </source>
</evidence>
<dbReference type="GO" id="GO:0004520">
    <property type="term" value="F:DNA endonuclease activity"/>
    <property type="evidence" value="ECO:0007669"/>
    <property type="project" value="InterPro"/>
</dbReference>
<sequence length="313" mass="34641">MGAKPPELPELVRAQDRLTFIYLERCAIHRDANAITATDERGTLHIPAATLGALLLGPGTTVTQQAMVLTAESGSTVVWVGEEGVRYYAHGRSLAHSSRLLEAQARLVTNQSSRLRVAREMYAMRFPEEDTSGLTMQQLRGREGARVRRAYREHSQRTGVPWSRRDYDVQAFEDGDPVNQALSAANTSLYGVVHSVIVALGCSPGLGFIHTGHVRSFVYDIADLYKAELTIPLAFDLAAEPTIDLASAARRALRDRFHGGAFLDRCVRDIRRLLLPDEHEEDWEETQLENVVRLWDGSSRAVAGGTSYAEESP</sequence>
<dbReference type="InterPro" id="IPR019851">
    <property type="entry name" value="CRISPR-assoc_Cas1_ECOLI"/>
</dbReference>
<dbReference type="EC" id="3.1.-.-" evidence="8"/>
<evidence type="ECO:0000313" key="9">
    <source>
        <dbReference type="EMBL" id="GGH51538.1"/>
    </source>
</evidence>
<keyword evidence="2 8" id="KW-0479">Metal-binding</keyword>
<dbReference type="Gene3D" id="1.20.120.920">
    <property type="entry name" value="CRISPR-associated endonuclease Cas1, C-terminal domain"/>
    <property type="match status" value="1"/>
</dbReference>
<dbReference type="GO" id="GO:0046872">
    <property type="term" value="F:metal ion binding"/>
    <property type="evidence" value="ECO:0007669"/>
    <property type="project" value="UniProtKB-UniRule"/>
</dbReference>
<keyword evidence="5 8" id="KW-0460">Magnesium</keyword>
<dbReference type="GO" id="GO:0016787">
    <property type="term" value="F:hydrolase activity"/>
    <property type="evidence" value="ECO:0007669"/>
    <property type="project" value="UniProtKB-KW"/>
</dbReference>
<reference evidence="9" key="2">
    <citation type="submission" date="2020-09" db="EMBL/GenBank/DDBJ databases">
        <authorList>
            <person name="Sun Q."/>
            <person name="Zhou Y."/>
        </authorList>
    </citation>
    <scope>NUCLEOTIDE SEQUENCE</scope>
    <source>
        <strain evidence="9">CGMCC 1.15794</strain>
    </source>
</reference>
<keyword evidence="1 8" id="KW-0540">Nuclease</keyword>
<dbReference type="AlphaFoldDB" id="A0A917MNK0"/>
<dbReference type="InterPro" id="IPR033641">
    <property type="entry name" value="Cas1_I-E"/>
</dbReference>
<organism evidence="9 10">
    <name type="scientific">Microbacterium album</name>
    <dbReference type="NCBI Taxonomy" id="2053191"/>
    <lineage>
        <taxon>Bacteria</taxon>
        <taxon>Bacillati</taxon>
        <taxon>Actinomycetota</taxon>
        <taxon>Actinomycetes</taxon>
        <taxon>Micrococcales</taxon>
        <taxon>Microbacteriaceae</taxon>
        <taxon>Microbacterium</taxon>
    </lineage>
</organism>
<keyword evidence="10" id="KW-1185">Reference proteome</keyword>
<evidence type="ECO:0000256" key="1">
    <source>
        <dbReference type="ARBA" id="ARBA00022722"/>
    </source>
</evidence>
<dbReference type="HAMAP" id="MF_01470">
    <property type="entry name" value="Cas1"/>
    <property type="match status" value="1"/>
</dbReference>
<evidence type="ECO:0000256" key="5">
    <source>
        <dbReference type="ARBA" id="ARBA00022842"/>
    </source>
</evidence>
<feature type="binding site" evidence="8">
    <location>
        <position position="210"/>
    </location>
    <ligand>
        <name>Mn(2+)</name>
        <dbReference type="ChEBI" id="CHEBI:29035"/>
    </ligand>
</feature>
<dbReference type="Proteomes" id="UP000657592">
    <property type="component" value="Unassembled WGS sequence"/>
</dbReference>
<dbReference type="NCBIfam" id="TIGR03638">
    <property type="entry name" value="cas1_ECOLI"/>
    <property type="match status" value="1"/>
</dbReference>
<keyword evidence="6 8" id="KW-0051">Antiviral defense</keyword>
<evidence type="ECO:0000256" key="8">
    <source>
        <dbReference type="HAMAP-Rule" id="MF_01470"/>
    </source>
</evidence>
<comment type="caution">
    <text evidence="9">The sequence shown here is derived from an EMBL/GenBank/DDBJ whole genome shotgun (WGS) entry which is preliminary data.</text>
</comment>
<feature type="binding site" evidence="8">
    <location>
        <position position="223"/>
    </location>
    <ligand>
        <name>Mn(2+)</name>
        <dbReference type="ChEBI" id="CHEBI:29035"/>
    </ligand>
</feature>
<proteinExistence type="inferred from homology"/>
<evidence type="ECO:0000256" key="6">
    <source>
        <dbReference type="ARBA" id="ARBA00023118"/>
    </source>
</evidence>
<dbReference type="GO" id="GO:0003677">
    <property type="term" value="F:DNA binding"/>
    <property type="evidence" value="ECO:0007669"/>
    <property type="project" value="UniProtKB-KW"/>
</dbReference>
<dbReference type="InterPro" id="IPR050646">
    <property type="entry name" value="Cas1"/>
</dbReference>
<dbReference type="EMBL" id="BMJY01000027">
    <property type="protein sequence ID" value="GGH51538.1"/>
    <property type="molecule type" value="Genomic_DNA"/>
</dbReference>
<protein>
    <recommendedName>
        <fullName evidence="8">CRISPR-associated endonuclease Cas1</fullName>
        <ecNumber evidence="8">3.1.-.-</ecNumber>
    </recommendedName>
</protein>